<protein>
    <submittedName>
        <fullName evidence="4">Porin family protein</fullName>
    </submittedName>
</protein>
<dbReference type="AlphaFoldDB" id="A0A7V9W222"/>
<evidence type="ECO:0000313" key="4">
    <source>
        <dbReference type="EMBL" id="MBA2779596.1"/>
    </source>
</evidence>
<dbReference type="Proteomes" id="UP000814353">
    <property type="component" value="Unassembled WGS sequence"/>
</dbReference>
<dbReference type="InterPro" id="IPR011250">
    <property type="entry name" value="OMP/PagP_B-barrel"/>
</dbReference>
<dbReference type="NCBIfam" id="TIGR01414">
    <property type="entry name" value="autotrans_barl"/>
    <property type="match status" value="1"/>
</dbReference>
<evidence type="ECO:0000256" key="1">
    <source>
        <dbReference type="ARBA" id="ARBA00022729"/>
    </source>
</evidence>
<evidence type="ECO:0000313" key="7">
    <source>
        <dbReference type="Proteomes" id="UP000814353"/>
    </source>
</evidence>
<keyword evidence="7" id="KW-1185">Reference proteome</keyword>
<dbReference type="SUPFAM" id="SSF56925">
    <property type="entry name" value="OMPA-like"/>
    <property type="match status" value="1"/>
</dbReference>
<dbReference type="EMBL" id="JACEFT010000013">
    <property type="protein sequence ID" value="MBA2779596.1"/>
    <property type="molecule type" value="Genomic_DNA"/>
</dbReference>
<gene>
    <name evidence="4" type="ORF">H1D44_11900</name>
    <name evidence="5" type="ORF">HOP48_12225</name>
</gene>
<organism evidence="4 6">
    <name type="scientific">Billgrantia kenyensis</name>
    <dbReference type="NCBI Taxonomy" id="321266"/>
    <lineage>
        <taxon>Bacteria</taxon>
        <taxon>Pseudomonadati</taxon>
        <taxon>Pseudomonadota</taxon>
        <taxon>Gammaproteobacteria</taxon>
        <taxon>Oceanospirillales</taxon>
        <taxon>Halomonadaceae</taxon>
        <taxon>Billgrantia</taxon>
    </lineage>
</organism>
<proteinExistence type="predicted"/>
<evidence type="ECO:0000313" key="5">
    <source>
        <dbReference type="EMBL" id="MCG6662308.1"/>
    </source>
</evidence>
<comment type="caution">
    <text evidence="4">The sequence shown here is derived from an EMBL/GenBank/DDBJ whole genome shotgun (WGS) entry which is preliminary data.</text>
</comment>
<dbReference type="Proteomes" id="UP000518091">
    <property type="component" value="Unassembled WGS sequence"/>
</dbReference>
<accession>A0A7V9W222</accession>
<evidence type="ECO:0000313" key="6">
    <source>
        <dbReference type="Proteomes" id="UP000518091"/>
    </source>
</evidence>
<reference evidence="4 6" key="2">
    <citation type="submission" date="2020-07" db="EMBL/GenBank/DDBJ databases">
        <title>Identification of Halomonas strains.</title>
        <authorList>
            <person name="Xiao Z."/>
            <person name="Shen J."/>
        </authorList>
    </citation>
    <scope>NUCLEOTIDE SEQUENCE [LARGE SCALE GENOMIC DNA]</scope>
    <source>
        <strain evidence="4 6">DSM 17331</strain>
    </source>
</reference>
<feature type="region of interest" description="Disordered" evidence="2">
    <location>
        <begin position="1"/>
        <end position="67"/>
    </location>
</feature>
<dbReference type="InterPro" id="IPR006315">
    <property type="entry name" value="OM_autotransptr_brl_dom"/>
</dbReference>
<dbReference type="Pfam" id="PF13505">
    <property type="entry name" value="OMP_b-brl"/>
    <property type="match status" value="1"/>
</dbReference>
<evidence type="ECO:0000259" key="3">
    <source>
        <dbReference type="Pfam" id="PF13505"/>
    </source>
</evidence>
<dbReference type="InterPro" id="IPR027385">
    <property type="entry name" value="Beta-barrel_OMP"/>
</dbReference>
<name>A0A7V9W222_9GAMM</name>
<dbReference type="Gene3D" id="2.40.160.20">
    <property type="match status" value="1"/>
</dbReference>
<keyword evidence="1" id="KW-0732">Signal</keyword>
<feature type="compositionally biased region" description="Low complexity" evidence="2">
    <location>
        <begin position="7"/>
        <end position="67"/>
    </location>
</feature>
<sequence>MAGAFVTTAQAQQTQTQPQAQPQPQAQSQPQTQQQTQGQTQQQAQGQTQQRTQAQGQAQPRTQAQAQAPMYPQGYIGADAMYWDFRQDDGPSGDSAGLRLRGGAQFNDYFGVEAHLGTGGSDGPVELDYLIGAYGKGILPLSEEFRLYGLAGITEVDFDDGREDGVSYGAGAEFDIAPNFAVGADYMRYLDRSEHTFDAASVGLRFRF</sequence>
<feature type="domain" description="Outer membrane protein beta-barrel" evidence="3">
    <location>
        <begin position="64"/>
        <end position="208"/>
    </location>
</feature>
<reference evidence="5 7" key="1">
    <citation type="submission" date="2020-05" db="EMBL/GenBank/DDBJ databases">
        <title>Comparative genomic analysis of denitrifying bacteria from Halomonas genus.</title>
        <authorList>
            <person name="Wang L."/>
            <person name="Shao Z."/>
        </authorList>
    </citation>
    <scope>NUCLEOTIDE SEQUENCE [LARGE SCALE GENOMIC DNA]</scope>
    <source>
        <strain evidence="5 7">DSM 17331</strain>
    </source>
</reference>
<evidence type="ECO:0000256" key="2">
    <source>
        <dbReference type="SAM" id="MobiDB-lite"/>
    </source>
</evidence>
<dbReference type="EMBL" id="JABFUB010000009">
    <property type="protein sequence ID" value="MCG6662308.1"/>
    <property type="molecule type" value="Genomic_DNA"/>
</dbReference>
<dbReference type="GO" id="GO:0019867">
    <property type="term" value="C:outer membrane"/>
    <property type="evidence" value="ECO:0007669"/>
    <property type="project" value="InterPro"/>
</dbReference>